<evidence type="ECO:0000256" key="5">
    <source>
        <dbReference type="SAM" id="Coils"/>
    </source>
</evidence>
<evidence type="ECO:0000313" key="8">
    <source>
        <dbReference type="EMBL" id="KAG9320829.1"/>
    </source>
</evidence>
<dbReference type="Pfam" id="PF08614">
    <property type="entry name" value="ATG16"/>
    <property type="match status" value="1"/>
</dbReference>
<dbReference type="SMART" id="SM00320">
    <property type="entry name" value="WD40"/>
    <property type="match status" value="6"/>
</dbReference>
<dbReference type="Pfam" id="PF01522">
    <property type="entry name" value="Polysacc_deac_1"/>
    <property type="match status" value="1"/>
</dbReference>
<dbReference type="GO" id="GO:0034274">
    <property type="term" value="C:Atg12-Atg5-Atg16 complex"/>
    <property type="evidence" value="ECO:0007669"/>
    <property type="project" value="TreeGrafter"/>
</dbReference>
<feature type="region of interest" description="Disordered" evidence="6">
    <location>
        <begin position="469"/>
        <end position="488"/>
    </location>
</feature>
<dbReference type="Gene3D" id="3.20.20.370">
    <property type="entry name" value="Glycoside hydrolase/deacetylase"/>
    <property type="match status" value="1"/>
</dbReference>
<dbReference type="PRINTS" id="PR00320">
    <property type="entry name" value="GPROTEINBRPT"/>
</dbReference>
<evidence type="ECO:0000259" key="7">
    <source>
        <dbReference type="PROSITE" id="PS51677"/>
    </source>
</evidence>
<dbReference type="CDD" id="cd00200">
    <property type="entry name" value="WD40"/>
    <property type="match status" value="1"/>
</dbReference>
<keyword evidence="2 4" id="KW-0853">WD repeat</keyword>
<dbReference type="GO" id="GO:0016810">
    <property type="term" value="F:hydrolase activity, acting on carbon-nitrogen (but not peptide) bonds"/>
    <property type="evidence" value="ECO:0007669"/>
    <property type="project" value="InterPro"/>
</dbReference>
<sequence>MPRRSPSQNDPSQGIVFSFVFQKDPALSMSVDIRSYDQQFGPSEETQGAAEIAPTVDRAEKADLIETIAVTSAGASSPSPLAMSHTDNSASSVSSHASSNSTPSSSSASPSLRMAGEQWSSDPSAFRSSNVFDESRNLLILHTRRPAPVIAVAPPQSSTSPFTPALSQSCSSSFSSSPSASLPASSPSTPSSSFQSTLATPGSCSQAAAAMTGDSLCNRKTLPLDIISSQPTRTSASISISSSKAISYTMTMAHHATQQWESDILGLFANRDRHEKAFTNMVESYNGLVQKLSFFVDQNKHLETNAQSTKEQHDKMARQVTVLREQGSPMNQKRSAELEAQVASLKEERAELYKTQGTNAQRLLDLNDILRLKDATLAQNKEEIRRLTESNQFYAHKNQELTDLVGEKNITIQVIQDELTTLQLEMGKLDERQRDLERENAQLLQRWLKKMNEEADRMNAANVFLENEQHEAGSQPIQSPPSTRSLRRSNDKKIKIWDIKTGSLKSTLTGCLQSVMCVSFNATDELVLGASNDNAARLWHLGTGRPRHTLTGHIGKVFSARFNPDSSKVVSGSHDRTIKVWDLQKGYCIRTMFTFASVNDVCLMDFDGSTIASGHLDNNLRFWDARSGNCVKEVTGIHLGQITSVCPSADGSQILTNSRDNTLRILDVRTYETLTVLHADGYKTGTNWSKACFSPDGQYVVSGSADGTLYYWSTREGTVEKTSKDQSSPIVGVSWVNSSVVSAEKDKTVVIWGTTARRPTGGSPMLGKYIAVAAMALAFILPSFNLASPLPKLMKRTAAEVILTCTVPNSFAVTFDDGPSIWTHELLDYLGNKSIKVTFFVNGQNYNDILDPQIAAVVKRAHAEGHQIGSHTWSHADISQSSTDLASEMTKLDDALKNIIGVSPVYMRPPYGNTSPQALEYLGSKGYKVINWNVDTDDWQHPLDYKRNLLGYRTILTNPATTQKSFISLQHDAERATAEVFSKLAIEYVLSKGYNIMPVGTCLGDTTGWYR</sequence>
<feature type="domain" description="NodB homology" evidence="7">
    <location>
        <begin position="809"/>
        <end position="997"/>
    </location>
</feature>
<feature type="compositionally biased region" description="Low complexity" evidence="6">
    <location>
        <begin position="177"/>
        <end position="197"/>
    </location>
</feature>
<dbReference type="InterPro" id="IPR013923">
    <property type="entry name" value="Autophagy-rel_prot_16_dom"/>
</dbReference>
<feature type="coiled-coil region" evidence="5">
    <location>
        <begin position="299"/>
        <end position="355"/>
    </location>
</feature>
<dbReference type="SUPFAM" id="SSF88713">
    <property type="entry name" value="Glycoside hydrolase/deacetylase"/>
    <property type="match status" value="1"/>
</dbReference>
<dbReference type="CDD" id="cd22887">
    <property type="entry name" value="Atg16_CCD"/>
    <property type="match status" value="1"/>
</dbReference>
<protein>
    <recommendedName>
        <fullName evidence="7">NodB homology domain-containing protein</fullName>
    </recommendedName>
</protein>
<name>A0A9P8CWB6_MORAP</name>
<comment type="similarity">
    <text evidence="1">Belongs to the ATG16 family.</text>
</comment>
<dbReference type="InterPro" id="IPR045160">
    <property type="entry name" value="ATG16"/>
</dbReference>
<dbReference type="EMBL" id="JAIFTL010000254">
    <property type="protein sequence ID" value="KAG9320829.1"/>
    <property type="molecule type" value="Genomic_DNA"/>
</dbReference>
<feature type="repeat" description="WD" evidence="4">
    <location>
        <begin position="635"/>
        <end position="676"/>
    </location>
</feature>
<feature type="region of interest" description="Disordered" evidence="6">
    <location>
        <begin position="177"/>
        <end position="198"/>
    </location>
</feature>
<dbReference type="PROSITE" id="PS00678">
    <property type="entry name" value="WD_REPEATS_1"/>
    <property type="match status" value="1"/>
</dbReference>
<dbReference type="InterPro" id="IPR019775">
    <property type="entry name" value="WD40_repeat_CS"/>
</dbReference>
<dbReference type="Pfam" id="PF00400">
    <property type="entry name" value="WD40"/>
    <property type="match status" value="5"/>
</dbReference>
<feature type="compositionally biased region" description="Low complexity" evidence="6">
    <location>
        <begin position="84"/>
        <end position="111"/>
    </location>
</feature>
<dbReference type="InterPro" id="IPR020472">
    <property type="entry name" value="WD40_PAC1"/>
</dbReference>
<feature type="compositionally biased region" description="Polar residues" evidence="6">
    <location>
        <begin position="475"/>
        <end position="484"/>
    </location>
</feature>
<comment type="caution">
    <text evidence="8">The sequence shown here is derived from an EMBL/GenBank/DDBJ whole genome shotgun (WGS) entry which is preliminary data.</text>
</comment>
<feature type="repeat" description="WD" evidence="4">
    <location>
        <begin position="607"/>
        <end position="633"/>
    </location>
</feature>
<feature type="repeat" description="WD" evidence="4">
    <location>
        <begin position="693"/>
        <end position="722"/>
    </location>
</feature>
<proteinExistence type="inferred from homology"/>
<evidence type="ECO:0000256" key="1">
    <source>
        <dbReference type="ARBA" id="ARBA00005331"/>
    </source>
</evidence>
<dbReference type="GO" id="GO:0043495">
    <property type="term" value="F:protein-membrane adaptor activity"/>
    <property type="evidence" value="ECO:0007669"/>
    <property type="project" value="TreeGrafter"/>
</dbReference>
<dbReference type="PROSITE" id="PS51677">
    <property type="entry name" value="NODB"/>
    <property type="match status" value="1"/>
</dbReference>
<accession>A0A9P8CWB6</accession>
<dbReference type="InterPro" id="IPR011330">
    <property type="entry name" value="Glyco_hydro/deAcase_b/a-brl"/>
</dbReference>
<dbReference type="GO" id="GO:0034045">
    <property type="term" value="C:phagophore assembly site membrane"/>
    <property type="evidence" value="ECO:0007669"/>
    <property type="project" value="TreeGrafter"/>
</dbReference>
<dbReference type="PROSITE" id="PS50294">
    <property type="entry name" value="WD_REPEATS_REGION"/>
    <property type="match status" value="1"/>
</dbReference>
<evidence type="ECO:0000313" key="9">
    <source>
        <dbReference type="Proteomes" id="UP000717515"/>
    </source>
</evidence>
<dbReference type="GO" id="GO:0000045">
    <property type="term" value="P:autophagosome assembly"/>
    <property type="evidence" value="ECO:0007669"/>
    <property type="project" value="InterPro"/>
</dbReference>
<feature type="compositionally biased region" description="Polar residues" evidence="6">
    <location>
        <begin position="118"/>
        <end position="127"/>
    </location>
</feature>
<reference evidence="8" key="1">
    <citation type="submission" date="2021-07" db="EMBL/GenBank/DDBJ databases">
        <title>Draft genome of Mortierella alpina, strain LL118, isolated from an aspen leaf litter sample.</title>
        <authorList>
            <person name="Yang S."/>
            <person name="Vinatzer B.A."/>
        </authorList>
    </citation>
    <scope>NUCLEOTIDE SEQUENCE</scope>
    <source>
        <strain evidence="8">LL118</strain>
    </source>
</reference>
<evidence type="ECO:0000256" key="4">
    <source>
        <dbReference type="PROSITE-ProRule" id="PRU00221"/>
    </source>
</evidence>
<dbReference type="CDD" id="cd10951">
    <property type="entry name" value="CE4_ClCDA_like"/>
    <property type="match status" value="1"/>
</dbReference>
<dbReference type="PANTHER" id="PTHR19878:SF8">
    <property type="entry name" value="AUTOPHAGY-RELATED 16, ISOFORM F"/>
    <property type="match status" value="1"/>
</dbReference>
<feature type="repeat" description="WD" evidence="4">
    <location>
        <begin position="508"/>
        <end position="549"/>
    </location>
</feature>
<dbReference type="SUPFAM" id="SSF50978">
    <property type="entry name" value="WD40 repeat-like"/>
    <property type="match status" value="1"/>
</dbReference>
<evidence type="ECO:0000256" key="3">
    <source>
        <dbReference type="ARBA" id="ARBA00022737"/>
    </source>
</evidence>
<dbReference type="InterPro" id="IPR015943">
    <property type="entry name" value="WD40/YVTN_repeat-like_dom_sf"/>
</dbReference>
<dbReference type="GO" id="GO:0000421">
    <property type="term" value="C:autophagosome membrane"/>
    <property type="evidence" value="ECO:0007669"/>
    <property type="project" value="TreeGrafter"/>
</dbReference>
<feature type="region of interest" description="Disordered" evidence="6">
    <location>
        <begin position="73"/>
        <end position="127"/>
    </location>
</feature>
<dbReference type="InterPro" id="IPR001680">
    <property type="entry name" value="WD40_rpt"/>
</dbReference>
<feature type="repeat" description="WD" evidence="4">
    <location>
        <begin position="550"/>
        <end position="591"/>
    </location>
</feature>
<dbReference type="Proteomes" id="UP000717515">
    <property type="component" value="Unassembled WGS sequence"/>
</dbReference>
<gene>
    <name evidence="8" type="ORF">KVV02_000622</name>
</gene>
<dbReference type="AlphaFoldDB" id="A0A9P8CWB6"/>
<feature type="coiled-coil region" evidence="5">
    <location>
        <begin position="412"/>
        <end position="468"/>
    </location>
</feature>
<organism evidence="8 9">
    <name type="scientific">Mortierella alpina</name>
    <name type="common">Oleaginous fungus</name>
    <name type="synonym">Mortierella renispora</name>
    <dbReference type="NCBI Taxonomy" id="64518"/>
    <lineage>
        <taxon>Eukaryota</taxon>
        <taxon>Fungi</taxon>
        <taxon>Fungi incertae sedis</taxon>
        <taxon>Mucoromycota</taxon>
        <taxon>Mortierellomycotina</taxon>
        <taxon>Mortierellomycetes</taxon>
        <taxon>Mortierellales</taxon>
        <taxon>Mortierellaceae</taxon>
        <taxon>Mortierella</taxon>
    </lineage>
</organism>
<dbReference type="InterPro" id="IPR036322">
    <property type="entry name" value="WD40_repeat_dom_sf"/>
</dbReference>
<dbReference type="Gene3D" id="1.20.5.170">
    <property type="match status" value="1"/>
</dbReference>
<dbReference type="InterPro" id="IPR002509">
    <property type="entry name" value="NODB_dom"/>
</dbReference>
<evidence type="ECO:0000256" key="6">
    <source>
        <dbReference type="SAM" id="MobiDB-lite"/>
    </source>
</evidence>
<dbReference type="PROSITE" id="PS50082">
    <property type="entry name" value="WD_REPEATS_2"/>
    <property type="match status" value="5"/>
</dbReference>
<evidence type="ECO:0000256" key="2">
    <source>
        <dbReference type="ARBA" id="ARBA00022574"/>
    </source>
</evidence>
<dbReference type="GO" id="GO:0005975">
    <property type="term" value="P:carbohydrate metabolic process"/>
    <property type="evidence" value="ECO:0007669"/>
    <property type="project" value="InterPro"/>
</dbReference>
<keyword evidence="5" id="KW-0175">Coiled coil</keyword>
<keyword evidence="3" id="KW-0677">Repeat</keyword>
<dbReference type="PANTHER" id="PTHR19878">
    <property type="entry name" value="AUTOPHAGY PROTEIN 16-LIKE"/>
    <property type="match status" value="1"/>
</dbReference>
<dbReference type="Gene3D" id="2.130.10.10">
    <property type="entry name" value="YVTN repeat-like/Quinoprotein amine dehydrogenase"/>
    <property type="match status" value="2"/>
</dbReference>